<accession>A0A560BPN8</accession>
<feature type="transmembrane region" description="Helical" evidence="7">
    <location>
        <begin position="265"/>
        <end position="286"/>
    </location>
</feature>
<dbReference type="RefSeq" id="WP_145672307.1">
    <property type="nucleotide sequence ID" value="NZ_VITF01000001.1"/>
</dbReference>
<dbReference type="AlphaFoldDB" id="A0A560BPN8"/>
<evidence type="ECO:0000256" key="3">
    <source>
        <dbReference type="ARBA" id="ARBA00022475"/>
    </source>
</evidence>
<dbReference type="PROSITE" id="PS50928">
    <property type="entry name" value="ABC_TM1"/>
    <property type="match status" value="1"/>
</dbReference>
<comment type="similarity">
    <text evidence="7">Belongs to the binding-protein-dependent transport system permease family.</text>
</comment>
<feature type="transmembrane region" description="Helical" evidence="7">
    <location>
        <begin position="48"/>
        <end position="66"/>
    </location>
</feature>
<feature type="transmembrane region" description="Helical" evidence="7">
    <location>
        <begin position="145"/>
        <end position="168"/>
    </location>
</feature>
<evidence type="ECO:0000313" key="9">
    <source>
        <dbReference type="EMBL" id="TWA74489.1"/>
    </source>
</evidence>
<feature type="transmembrane region" description="Helical" evidence="7">
    <location>
        <begin position="102"/>
        <end position="125"/>
    </location>
</feature>
<dbReference type="InterPro" id="IPR000515">
    <property type="entry name" value="MetI-like"/>
</dbReference>
<dbReference type="PANTHER" id="PTHR30151:SF16">
    <property type="entry name" value="ABC TRANSPORTER PERMEASE PROTEIN"/>
    <property type="match status" value="1"/>
</dbReference>
<feature type="transmembrane region" description="Helical" evidence="7">
    <location>
        <begin position="227"/>
        <end position="253"/>
    </location>
</feature>
<evidence type="ECO:0000256" key="5">
    <source>
        <dbReference type="ARBA" id="ARBA00022989"/>
    </source>
</evidence>
<keyword evidence="5 7" id="KW-1133">Transmembrane helix</keyword>
<proteinExistence type="inferred from homology"/>
<dbReference type="EMBL" id="VITF01000001">
    <property type="protein sequence ID" value="TWA74489.1"/>
    <property type="molecule type" value="Genomic_DNA"/>
</dbReference>
<comment type="subcellular location">
    <subcellularLocation>
        <location evidence="1 7">Cell membrane</location>
        <topology evidence="1 7">Multi-pass membrane protein</topology>
    </subcellularLocation>
</comment>
<evidence type="ECO:0000313" key="10">
    <source>
        <dbReference type="Proteomes" id="UP000316083"/>
    </source>
</evidence>
<keyword evidence="3" id="KW-1003">Cell membrane</keyword>
<sequence>MTGLSLAPQGRRVPPIRPEYERTVATTGPIGDVARPLSPWERIGNITALRRFAVLAVVALLWQVAATWQNNPLMFPTFTATVAALWEAIWRENLLSMAWVSLSVLLKGYAIAVVLAVLLTSFAVSTRIGNDVLSTLTSMFNPLPAIALLPIAMLWFGLGAVSLTFVLVHAVLWPLALNTHAGFTSVSETLRMAGRNYGLSGIRYVVTLLIPAAFPAILTGLKVGWAFAWRTLIAAELVFGVSSGKGGLGWFIFQNRNELYIDKVFAGLVTVILIGLVVENVVFRWIETHTVRKWGMVR</sequence>
<feature type="domain" description="ABC transmembrane type-1" evidence="8">
    <location>
        <begin position="94"/>
        <end position="282"/>
    </location>
</feature>
<evidence type="ECO:0000256" key="6">
    <source>
        <dbReference type="ARBA" id="ARBA00023136"/>
    </source>
</evidence>
<dbReference type="Proteomes" id="UP000316083">
    <property type="component" value="Unassembled WGS sequence"/>
</dbReference>
<keyword evidence="4 7" id="KW-0812">Transmembrane</keyword>
<feature type="transmembrane region" description="Helical" evidence="7">
    <location>
        <begin position="201"/>
        <end position="221"/>
    </location>
</feature>
<dbReference type="GO" id="GO:0005886">
    <property type="term" value="C:plasma membrane"/>
    <property type="evidence" value="ECO:0007669"/>
    <property type="project" value="UniProtKB-SubCell"/>
</dbReference>
<dbReference type="Pfam" id="PF00528">
    <property type="entry name" value="BPD_transp_1"/>
    <property type="match status" value="1"/>
</dbReference>
<dbReference type="PANTHER" id="PTHR30151">
    <property type="entry name" value="ALKANE SULFONATE ABC TRANSPORTER-RELATED, MEMBRANE SUBUNIT"/>
    <property type="match status" value="1"/>
</dbReference>
<dbReference type="SUPFAM" id="SSF161098">
    <property type="entry name" value="MetI-like"/>
    <property type="match status" value="1"/>
</dbReference>
<comment type="caution">
    <text evidence="9">The sequence shown here is derived from an EMBL/GenBank/DDBJ whole genome shotgun (WGS) entry which is preliminary data.</text>
</comment>
<evidence type="ECO:0000256" key="4">
    <source>
        <dbReference type="ARBA" id="ARBA00022692"/>
    </source>
</evidence>
<name>A0A560BPN8_AZOBR</name>
<evidence type="ECO:0000259" key="8">
    <source>
        <dbReference type="PROSITE" id="PS50928"/>
    </source>
</evidence>
<dbReference type="GO" id="GO:0055085">
    <property type="term" value="P:transmembrane transport"/>
    <property type="evidence" value="ECO:0007669"/>
    <property type="project" value="InterPro"/>
</dbReference>
<keyword evidence="6 7" id="KW-0472">Membrane</keyword>
<keyword evidence="2 7" id="KW-0813">Transport</keyword>
<gene>
    <name evidence="9" type="ORF">FBZ82_101504</name>
</gene>
<organism evidence="9 10">
    <name type="scientific">Azospirillum brasilense</name>
    <dbReference type="NCBI Taxonomy" id="192"/>
    <lineage>
        <taxon>Bacteria</taxon>
        <taxon>Pseudomonadati</taxon>
        <taxon>Pseudomonadota</taxon>
        <taxon>Alphaproteobacteria</taxon>
        <taxon>Rhodospirillales</taxon>
        <taxon>Azospirillaceae</taxon>
        <taxon>Azospirillum</taxon>
    </lineage>
</organism>
<evidence type="ECO:0000256" key="7">
    <source>
        <dbReference type="RuleBase" id="RU363032"/>
    </source>
</evidence>
<protein>
    <submittedName>
        <fullName evidence="9">NitT/TauT family transport system permease protein</fullName>
    </submittedName>
</protein>
<dbReference type="Gene3D" id="1.10.3720.10">
    <property type="entry name" value="MetI-like"/>
    <property type="match status" value="1"/>
</dbReference>
<reference evidence="9 10" key="1">
    <citation type="submission" date="2019-06" db="EMBL/GenBank/DDBJ databases">
        <title>Genomic Encyclopedia of Type Strains, Phase IV (KMG-V): Genome sequencing to study the core and pangenomes of soil and plant-associated prokaryotes.</title>
        <authorList>
            <person name="Whitman W."/>
        </authorList>
    </citation>
    <scope>NUCLEOTIDE SEQUENCE [LARGE SCALE GENOMIC DNA]</scope>
    <source>
        <strain evidence="9 10">BR 11796</strain>
    </source>
</reference>
<evidence type="ECO:0000256" key="2">
    <source>
        <dbReference type="ARBA" id="ARBA00022448"/>
    </source>
</evidence>
<evidence type="ECO:0000256" key="1">
    <source>
        <dbReference type="ARBA" id="ARBA00004651"/>
    </source>
</evidence>
<dbReference type="CDD" id="cd06261">
    <property type="entry name" value="TM_PBP2"/>
    <property type="match status" value="1"/>
</dbReference>
<dbReference type="InterPro" id="IPR035906">
    <property type="entry name" value="MetI-like_sf"/>
</dbReference>
<feature type="transmembrane region" description="Helical" evidence="7">
    <location>
        <begin position="72"/>
        <end position="90"/>
    </location>
</feature>